<dbReference type="GO" id="GO:0005737">
    <property type="term" value="C:cytoplasm"/>
    <property type="evidence" value="ECO:0007669"/>
    <property type="project" value="TreeGrafter"/>
</dbReference>
<accession>A0A518BYE4</accession>
<keyword evidence="4" id="KW-1185">Reference proteome</keyword>
<dbReference type="SUPFAM" id="SSF53756">
    <property type="entry name" value="UDP-Glycosyltransferase/glycogen phosphorylase"/>
    <property type="match status" value="1"/>
</dbReference>
<keyword evidence="2" id="KW-0808">Transferase</keyword>
<dbReference type="Proteomes" id="UP000320386">
    <property type="component" value="Chromosome"/>
</dbReference>
<dbReference type="GO" id="GO:0005978">
    <property type="term" value="P:glycogen biosynthetic process"/>
    <property type="evidence" value="ECO:0007669"/>
    <property type="project" value="InterPro"/>
</dbReference>
<reference evidence="3 4" key="1">
    <citation type="submission" date="2019-02" db="EMBL/GenBank/DDBJ databases">
        <title>Deep-cultivation of Planctomycetes and their phenomic and genomic characterization uncovers novel biology.</title>
        <authorList>
            <person name="Wiegand S."/>
            <person name="Jogler M."/>
            <person name="Boedeker C."/>
            <person name="Pinto D."/>
            <person name="Vollmers J."/>
            <person name="Rivas-Marin E."/>
            <person name="Kohn T."/>
            <person name="Peeters S.H."/>
            <person name="Heuer A."/>
            <person name="Rast P."/>
            <person name="Oberbeckmann S."/>
            <person name="Bunk B."/>
            <person name="Jeske O."/>
            <person name="Meyerdierks A."/>
            <person name="Storesund J.E."/>
            <person name="Kallscheuer N."/>
            <person name="Luecker S."/>
            <person name="Lage O.M."/>
            <person name="Pohl T."/>
            <person name="Merkel B.J."/>
            <person name="Hornburger P."/>
            <person name="Mueller R.-W."/>
            <person name="Bruemmer F."/>
            <person name="Labrenz M."/>
            <person name="Spormann A.M."/>
            <person name="Op den Camp H."/>
            <person name="Overmann J."/>
            <person name="Amann R."/>
            <person name="Jetten M.S.M."/>
            <person name="Mascher T."/>
            <person name="Medema M.H."/>
            <person name="Devos D.P."/>
            <person name="Kaster A.-K."/>
            <person name="Ovreas L."/>
            <person name="Rohde M."/>
            <person name="Galperin M.Y."/>
            <person name="Jogler C."/>
        </authorList>
    </citation>
    <scope>NUCLEOTIDE SEQUENCE [LARGE SCALE GENOMIC DNA]</scope>
    <source>
        <strain evidence="3 4">Pan265</strain>
    </source>
</reference>
<name>A0A518BYE4_9BACT</name>
<dbReference type="Gene3D" id="6.10.260.10">
    <property type="match status" value="1"/>
</dbReference>
<evidence type="ECO:0000313" key="3">
    <source>
        <dbReference type="EMBL" id="QDU71999.1"/>
    </source>
</evidence>
<dbReference type="EMBL" id="CP036280">
    <property type="protein sequence ID" value="QDU71999.1"/>
    <property type="molecule type" value="Genomic_DNA"/>
</dbReference>
<dbReference type="RefSeq" id="WP_145446187.1">
    <property type="nucleotide sequence ID" value="NZ_CP036280.1"/>
</dbReference>
<dbReference type="PANTHER" id="PTHR10176:SF3">
    <property type="entry name" value="GLYCOGEN [STARCH] SYNTHASE"/>
    <property type="match status" value="1"/>
</dbReference>
<evidence type="ECO:0000313" key="4">
    <source>
        <dbReference type="Proteomes" id="UP000320386"/>
    </source>
</evidence>
<proteinExistence type="predicted"/>
<evidence type="ECO:0000256" key="1">
    <source>
        <dbReference type="ARBA" id="ARBA00022676"/>
    </source>
</evidence>
<sequence>MAADATSGSSGNGKSAARRQRKAEPLLLECAWEVCNQVGGIYTVLRSKVPSMVSRWGNRYCLIGPYLPGKAQVEFEPRPLIGAFGTAVKALNEAGIEAHYGRWLVTGRPNVVLVNHMSVFRYLYDVKGRLWRDHNIPTPSDSEEINNVVAFGEAVRYFLTVLAQQESDKRPFIAHFHEWLAGTAIPMLRQEQWPGALVFTTHATRLGRVLAMEHPEFYAHLPFLDADAEAKHYNLETQHQIETAAAHGSHVFSTVSDITGDECTNLLKRSPDVLLPNGLNIQRFAALHEFQNLHAKYKEEIHEFTIGHFFPSYSFNLDTTLYFFTSGRYEFQNKGMDVTIEALARLNHRLKASGSPVTVVFFIITKAPVRSINVAALESRSMLSEFRDVADAIKEQVGEGLVLAAAEGRVPDLNDLVDEYWRLRLRRSLHAWRRDWLPPIVTHDLVDDQTDDVLNALRRCHLFNGPHDPVKVVYHPAFITSTNPLFGMEYDHFVRGCHLGVFPSYYEPWGYTPLESIALGVPALTSDLSGFGSYLMQLMADHEDRGVGIIERRYRDFHATADQICDQMFRMCQLSRRERISLRNKVESFSEHFDWHNLGRRYHEAHALALDRAGV</sequence>
<dbReference type="InterPro" id="IPR008631">
    <property type="entry name" value="Glycogen_synth"/>
</dbReference>
<organism evidence="3 4">
    <name type="scientific">Mucisphaera calidilacus</name>
    <dbReference type="NCBI Taxonomy" id="2527982"/>
    <lineage>
        <taxon>Bacteria</taxon>
        <taxon>Pseudomonadati</taxon>
        <taxon>Planctomycetota</taxon>
        <taxon>Phycisphaerae</taxon>
        <taxon>Phycisphaerales</taxon>
        <taxon>Phycisphaeraceae</taxon>
        <taxon>Mucisphaera</taxon>
    </lineage>
</organism>
<dbReference type="Gene3D" id="3.40.50.2000">
    <property type="entry name" value="Glycogen Phosphorylase B"/>
    <property type="match status" value="2"/>
</dbReference>
<gene>
    <name evidence="3" type="ORF">Pan265_18580</name>
</gene>
<evidence type="ECO:0000256" key="2">
    <source>
        <dbReference type="ARBA" id="ARBA00022679"/>
    </source>
</evidence>
<dbReference type="KEGG" id="mcad:Pan265_18580"/>
<keyword evidence="1" id="KW-0328">Glycosyltransferase</keyword>
<dbReference type="OrthoDB" id="9803279at2"/>
<dbReference type="PANTHER" id="PTHR10176">
    <property type="entry name" value="GLYCOGEN SYNTHASE"/>
    <property type="match status" value="1"/>
</dbReference>
<dbReference type="AlphaFoldDB" id="A0A518BYE4"/>
<dbReference type="GO" id="GO:0004373">
    <property type="term" value="F:alpha-1,4-glucan glucosyltransferase (UDP-glucose donor) activity"/>
    <property type="evidence" value="ECO:0007669"/>
    <property type="project" value="InterPro"/>
</dbReference>
<protein>
    <submittedName>
        <fullName evidence="3">Glycogen synthase</fullName>
    </submittedName>
</protein>
<dbReference type="Pfam" id="PF05693">
    <property type="entry name" value="Glycogen_syn"/>
    <property type="match status" value="1"/>
</dbReference>